<name>E4KQV6_9LACT</name>
<dbReference type="GO" id="GO:0016787">
    <property type="term" value="F:hydrolase activity"/>
    <property type="evidence" value="ECO:0007669"/>
    <property type="project" value="UniProtKB-KW"/>
</dbReference>
<gene>
    <name evidence="6" type="ORF">HMPREF9257_0666</name>
</gene>
<feature type="domain" description="Metallo-beta-lactamase" evidence="5">
    <location>
        <begin position="12"/>
        <end position="191"/>
    </location>
</feature>
<dbReference type="Gene3D" id="3.60.15.10">
    <property type="entry name" value="Ribonuclease Z/Hydroxyacylglutathione hydrolase-like"/>
    <property type="match status" value="1"/>
</dbReference>
<keyword evidence="4" id="KW-0862">Zinc</keyword>
<dbReference type="RefSeq" id="WP_006418731.1">
    <property type="nucleotide sequence ID" value="NZ_AENN01000017.1"/>
</dbReference>
<dbReference type="InterPro" id="IPR001279">
    <property type="entry name" value="Metallo-B-lactamas"/>
</dbReference>
<evidence type="ECO:0000259" key="5">
    <source>
        <dbReference type="SMART" id="SM00849"/>
    </source>
</evidence>
<reference evidence="6 7" key="1">
    <citation type="submission" date="2010-10" db="EMBL/GenBank/DDBJ databases">
        <authorList>
            <person name="Durkin A.S."/>
            <person name="Madupu R."/>
            <person name="Torralba M."/>
            <person name="Gillis M."/>
            <person name="Methe B."/>
            <person name="Sutton G."/>
            <person name="Nelson K.E."/>
        </authorList>
    </citation>
    <scope>NUCLEOTIDE SEQUENCE [LARGE SCALE GENOMIC DNA]</scope>
    <source>
        <strain evidence="6 7">ACS-139-V-Col8</strain>
    </source>
</reference>
<evidence type="ECO:0000313" key="7">
    <source>
        <dbReference type="Proteomes" id="UP000005990"/>
    </source>
</evidence>
<dbReference type="EMBL" id="AENN01000017">
    <property type="protein sequence ID" value="EFR30571.1"/>
    <property type="molecule type" value="Genomic_DNA"/>
</dbReference>
<evidence type="ECO:0000256" key="2">
    <source>
        <dbReference type="ARBA" id="ARBA00022723"/>
    </source>
</evidence>
<evidence type="ECO:0000313" key="6">
    <source>
        <dbReference type="EMBL" id="EFR30571.1"/>
    </source>
</evidence>
<dbReference type="eggNOG" id="COG0491">
    <property type="taxonomic scope" value="Bacteria"/>
</dbReference>
<comment type="caution">
    <text evidence="6">The sequence shown here is derived from an EMBL/GenBank/DDBJ whole genome shotgun (WGS) entry which is preliminary data.</text>
</comment>
<proteinExistence type="predicted"/>
<dbReference type="InterPro" id="IPR036866">
    <property type="entry name" value="RibonucZ/Hydroxyglut_hydro"/>
</dbReference>
<dbReference type="STRING" id="908337.HMPREF9257_0666"/>
<keyword evidence="2" id="KW-0479">Metal-binding</keyword>
<dbReference type="SMART" id="SM00849">
    <property type="entry name" value="Lactamase_B"/>
    <property type="match status" value="1"/>
</dbReference>
<protein>
    <submittedName>
        <fullName evidence="6">Metallo-beta-lactamase domain protein</fullName>
    </submittedName>
</protein>
<keyword evidence="7" id="KW-1185">Reference proteome</keyword>
<organism evidence="6 7">
    <name type="scientific">Eremococcus coleocola ACS-139-V-Col8</name>
    <dbReference type="NCBI Taxonomy" id="908337"/>
    <lineage>
        <taxon>Bacteria</taxon>
        <taxon>Bacillati</taxon>
        <taxon>Bacillota</taxon>
        <taxon>Bacilli</taxon>
        <taxon>Lactobacillales</taxon>
        <taxon>Aerococcaceae</taxon>
        <taxon>Eremococcus</taxon>
    </lineage>
</organism>
<dbReference type="SUPFAM" id="SSF56281">
    <property type="entry name" value="Metallo-hydrolase/oxidoreductase"/>
    <property type="match status" value="1"/>
</dbReference>
<comment type="cofactor">
    <cofactor evidence="1">
        <name>Zn(2+)</name>
        <dbReference type="ChEBI" id="CHEBI:29105"/>
    </cofactor>
</comment>
<sequence length="208" mass="22700">MKLNGFVVGLAQENTYVLSDEIGQALIFDPGDQADQLINQIEAAGLKPIAICLTHCHFDHIGAVDALRDHFEIPVYAPELEADWLSDPNLNLSAGMGLPPVIQAPADYLWQEMGPQTIGSFNFELAHVPGHSPGHLIYHFAQEDLVVCGDTVFYESVGRTDFPGCSFDQLKAGIEAHIFTLPDETQLYPGHGPATSVGHEKLHNPFLT</sequence>
<dbReference type="CDD" id="cd06262">
    <property type="entry name" value="metallo-hydrolase-like_MBL-fold"/>
    <property type="match status" value="1"/>
</dbReference>
<dbReference type="Pfam" id="PF00753">
    <property type="entry name" value="Lactamase_B"/>
    <property type="match status" value="1"/>
</dbReference>
<dbReference type="InterPro" id="IPR051453">
    <property type="entry name" value="MBL_Glyoxalase_II"/>
</dbReference>
<accession>E4KQV6</accession>
<dbReference type="Proteomes" id="UP000005990">
    <property type="component" value="Unassembled WGS sequence"/>
</dbReference>
<evidence type="ECO:0000256" key="1">
    <source>
        <dbReference type="ARBA" id="ARBA00001947"/>
    </source>
</evidence>
<dbReference type="GO" id="GO:0046872">
    <property type="term" value="F:metal ion binding"/>
    <property type="evidence" value="ECO:0007669"/>
    <property type="project" value="UniProtKB-KW"/>
</dbReference>
<dbReference type="PANTHER" id="PTHR46233">
    <property type="entry name" value="HYDROXYACYLGLUTATHIONE HYDROLASE GLOC"/>
    <property type="match status" value="1"/>
</dbReference>
<dbReference type="PANTHER" id="PTHR46233:SF3">
    <property type="entry name" value="HYDROXYACYLGLUTATHIONE HYDROLASE GLOC"/>
    <property type="match status" value="1"/>
</dbReference>
<dbReference type="AlphaFoldDB" id="E4KQV6"/>
<keyword evidence="3" id="KW-0378">Hydrolase</keyword>
<dbReference type="OrthoDB" id="9802248at2"/>
<evidence type="ECO:0000256" key="3">
    <source>
        <dbReference type="ARBA" id="ARBA00022801"/>
    </source>
</evidence>
<evidence type="ECO:0000256" key="4">
    <source>
        <dbReference type="ARBA" id="ARBA00022833"/>
    </source>
</evidence>